<dbReference type="Pfam" id="PF01494">
    <property type="entry name" value="FAD_binding_3"/>
    <property type="match status" value="2"/>
</dbReference>
<keyword evidence="5" id="KW-1185">Reference proteome</keyword>
<keyword evidence="2" id="KW-0503">Monooxygenase</keyword>
<organism evidence="4 5">
    <name type="scientific">Sulfitobacter albidus</name>
    <dbReference type="NCBI Taxonomy" id="2829501"/>
    <lineage>
        <taxon>Bacteria</taxon>
        <taxon>Pseudomonadati</taxon>
        <taxon>Pseudomonadota</taxon>
        <taxon>Alphaproteobacteria</taxon>
        <taxon>Rhodobacterales</taxon>
        <taxon>Roseobacteraceae</taxon>
        <taxon>Sulfitobacter</taxon>
    </lineage>
</organism>
<reference evidence="4" key="1">
    <citation type="submission" date="2021-04" db="EMBL/GenBank/DDBJ databases">
        <title>Complete genome sequence for Sulfitobacter sp. strain JK7-1.</title>
        <authorList>
            <person name="Park S.-J."/>
        </authorList>
    </citation>
    <scope>NUCLEOTIDE SEQUENCE</scope>
    <source>
        <strain evidence="4">JK7-1</strain>
    </source>
</reference>
<accession>A0A975JEV2</accession>
<evidence type="ECO:0000259" key="3">
    <source>
        <dbReference type="Pfam" id="PF01494"/>
    </source>
</evidence>
<dbReference type="GO" id="GO:0004497">
    <property type="term" value="F:monooxygenase activity"/>
    <property type="evidence" value="ECO:0007669"/>
    <property type="project" value="UniProtKB-KW"/>
</dbReference>
<evidence type="ECO:0000256" key="2">
    <source>
        <dbReference type="ARBA" id="ARBA00023033"/>
    </source>
</evidence>
<dbReference type="GO" id="GO:0071949">
    <property type="term" value="F:FAD binding"/>
    <property type="evidence" value="ECO:0007669"/>
    <property type="project" value="InterPro"/>
</dbReference>
<keyword evidence="1" id="KW-0560">Oxidoreductase</keyword>
<sequence length="425" mass="45138">MTVLIAGAGIAGLALGLSLHQIGVPFRVIEARAAVQPLGVGINLQPNAVRELYDLGLEGALDDIGVPLRDYRLLTTSGLELWREPRGIDAGYRWPAYSVHRGRLQMMLYEALLARAGPDAVLCGWRATGAETRGAQAVLHLRAADGAERQMTGALVLGADGIHSALRAQMVPDEGPPAWGGAVLWRGTTQAVPFGGAATMALVGEPGLRFVTYPISRPDPDTGLSTVNWICNLLRDPAQGYAREDYARGADLADFLPAFERMVFDGLDAPALIRGAREVFEYPMVDRDPLERWTHGRVSLLGDAAHAAYPVGSNGAGSGIIDARWIAAEIAARGCEPAALEAYEARLRPATSAMVLANRGAGPDKIIDTFAARAGDGATDVADVFTDDERAEHAARYKQIAGYGVAQTNDAAPIVPPEARRPLPT</sequence>
<gene>
    <name evidence="4" type="ORF">KDD17_04110</name>
</gene>
<dbReference type="KEGG" id="sual:KDD17_04110"/>
<dbReference type="EMBL" id="CP073581">
    <property type="protein sequence ID" value="QUJ77212.1"/>
    <property type="molecule type" value="Genomic_DNA"/>
</dbReference>
<evidence type="ECO:0000256" key="1">
    <source>
        <dbReference type="ARBA" id="ARBA00023002"/>
    </source>
</evidence>
<dbReference type="Gene3D" id="3.30.9.30">
    <property type="match status" value="1"/>
</dbReference>
<dbReference type="InterPro" id="IPR050493">
    <property type="entry name" value="FAD-dep_Monooxygenase_BioMet"/>
</dbReference>
<proteinExistence type="predicted"/>
<dbReference type="Gene3D" id="3.50.50.60">
    <property type="entry name" value="FAD/NAD(P)-binding domain"/>
    <property type="match status" value="1"/>
</dbReference>
<dbReference type="NCBIfam" id="NF005720">
    <property type="entry name" value="PRK07538.1"/>
    <property type="match status" value="1"/>
</dbReference>
<dbReference type="Proteomes" id="UP000683291">
    <property type="component" value="Chromosome 1"/>
</dbReference>
<dbReference type="PANTHER" id="PTHR13789">
    <property type="entry name" value="MONOOXYGENASE"/>
    <property type="match status" value="1"/>
</dbReference>
<dbReference type="PRINTS" id="PR00420">
    <property type="entry name" value="RNGMNOXGNASE"/>
</dbReference>
<protein>
    <submittedName>
        <fullName evidence="4">Flavin-dependent oxidoreductase</fullName>
    </submittedName>
</protein>
<evidence type="ECO:0000313" key="4">
    <source>
        <dbReference type="EMBL" id="QUJ77212.1"/>
    </source>
</evidence>
<dbReference type="InterPro" id="IPR002938">
    <property type="entry name" value="FAD-bd"/>
</dbReference>
<dbReference type="SUPFAM" id="SSF54373">
    <property type="entry name" value="FAD-linked reductases, C-terminal domain"/>
    <property type="match status" value="1"/>
</dbReference>
<dbReference type="InterPro" id="IPR036188">
    <property type="entry name" value="FAD/NAD-bd_sf"/>
</dbReference>
<feature type="domain" description="FAD-binding" evidence="3">
    <location>
        <begin position="2"/>
        <end position="170"/>
    </location>
</feature>
<feature type="domain" description="FAD-binding" evidence="3">
    <location>
        <begin position="290"/>
        <end position="355"/>
    </location>
</feature>
<dbReference type="SUPFAM" id="SSF51905">
    <property type="entry name" value="FAD/NAD(P)-binding domain"/>
    <property type="match status" value="1"/>
</dbReference>
<dbReference type="PANTHER" id="PTHR13789:SF268">
    <property type="entry name" value="5-METHYLPHENAZINE-1-CARBOXYLATE 1-MONOOXYGENASE"/>
    <property type="match status" value="1"/>
</dbReference>
<name>A0A975JEV2_9RHOB</name>
<dbReference type="RefSeq" id="WP_212705407.1">
    <property type="nucleotide sequence ID" value="NZ_CP073581.1"/>
</dbReference>
<dbReference type="AlphaFoldDB" id="A0A975JEV2"/>
<evidence type="ECO:0000313" key="5">
    <source>
        <dbReference type="Proteomes" id="UP000683291"/>
    </source>
</evidence>